<evidence type="ECO:0000313" key="1">
    <source>
        <dbReference type="EMBL" id="SVD82634.1"/>
    </source>
</evidence>
<reference evidence="1" key="1">
    <citation type="submission" date="2018-05" db="EMBL/GenBank/DDBJ databases">
        <authorList>
            <person name="Lanie J.A."/>
            <person name="Ng W.-L."/>
            <person name="Kazmierczak K.M."/>
            <person name="Andrzejewski T.M."/>
            <person name="Davidsen T.M."/>
            <person name="Wayne K.J."/>
            <person name="Tettelin H."/>
            <person name="Glass J.I."/>
            <person name="Rusch D."/>
            <person name="Podicherti R."/>
            <person name="Tsui H.-C.T."/>
            <person name="Winkler M.E."/>
        </authorList>
    </citation>
    <scope>NUCLEOTIDE SEQUENCE</scope>
</reference>
<proteinExistence type="predicted"/>
<name>A0A382YHD9_9ZZZZ</name>
<accession>A0A382YHD9</accession>
<dbReference type="EMBL" id="UINC01175817">
    <property type="protein sequence ID" value="SVD82634.1"/>
    <property type="molecule type" value="Genomic_DNA"/>
</dbReference>
<organism evidence="1">
    <name type="scientific">marine metagenome</name>
    <dbReference type="NCBI Taxonomy" id="408172"/>
    <lineage>
        <taxon>unclassified sequences</taxon>
        <taxon>metagenomes</taxon>
        <taxon>ecological metagenomes</taxon>
    </lineage>
</organism>
<dbReference type="AlphaFoldDB" id="A0A382YHD9"/>
<protein>
    <submittedName>
        <fullName evidence="1">Uncharacterized protein</fullName>
    </submittedName>
</protein>
<sequence>LISSGKATLKPKYGIMNLFGYDPKHKATLPYYDTFPLIFPLQAAKGGFYGLNFHYLTFGQRVVFLKQLSKYASDKNYDRNTRYNLTGGIENNRFFKLTIKHYLWNHVRSSFLNIPADEMAIGIFLPVARFRGGSFGNI</sequence>
<gene>
    <name evidence="1" type="ORF">METZ01_LOCUS435488</name>
</gene>
<feature type="non-terminal residue" evidence="1">
    <location>
        <position position="1"/>
    </location>
</feature>